<evidence type="ECO:0008006" key="4">
    <source>
        <dbReference type="Google" id="ProtNLM"/>
    </source>
</evidence>
<protein>
    <recommendedName>
        <fullName evidence="4">Nucleotidyltransferase</fullName>
    </recommendedName>
</protein>
<proteinExistence type="predicted"/>
<dbReference type="RefSeq" id="WP_011640455.1">
    <property type="nucleotide sequence ID" value="NC_008346.1"/>
</dbReference>
<dbReference type="HOGENOM" id="CLU_051351_1_1_9"/>
<dbReference type="Proteomes" id="UP000001968">
    <property type="component" value="Chromosome"/>
</dbReference>
<dbReference type="AlphaFoldDB" id="Q0AY54"/>
<dbReference type="STRING" id="335541.Swol_1036"/>
<evidence type="ECO:0000256" key="1">
    <source>
        <dbReference type="ARBA" id="ARBA00023118"/>
    </source>
</evidence>
<keyword evidence="3" id="KW-1185">Reference proteome</keyword>
<dbReference type="Pfam" id="PF18144">
    <property type="entry name" value="SMODS"/>
    <property type="match status" value="1"/>
</dbReference>
<reference evidence="3" key="1">
    <citation type="journal article" date="2010" name="Environ. Microbiol.">
        <title>The genome of Syntrophomonas wolfei: new insights into syntrophic metabolism and biohydrogen production.</title>
        <authorList>
            <person name="Sieber J.R."/>
            <person name="Sims D.R."/>
            <person name="Han C."/>
            <person name="Kim E."/>
            <person name="Lykidis A."/>
            <person name="Lapidus A.L."/>
            <person name="McDonnald E."/>
            <person name="Rohlin L."/>
            <person name="Culley D.E."/>
            <person name="Gunsalus R."/>
            <person name="McInerney M.J."/>
        </authorList>
    </citation>
    <scope>NUCLEOTIDE SEQUENCE [LARGE SCALE GENOMIC DNA]</scope>
    <source>
        <strain evidence="3">DSM 2245B / Goettingen</strain>
    </source>
</reference>
<dbReference type="eggNOG" id="COG1746">
    <property type="taxonomic scope" value="Bacteria"/>
</dbReference>
<evidence type="ECO:0000313" key="2">
    <source>
        <dbReference type="EMBL" id="ABI68350.1"/>
    </source>
</evidence>
<organism evidence="2 3">
    <name type="scientific">Syntrophomonas wolfei subsp. wolfei (strain DSM 2245B / Goettingen)</name>
    <dbReference type="NCBI Taxonomy" id="335541"/>
    <lineage>
        <taxon>Bacteria</taxon>
        <taxon>Bacillati</taxon>
        <taxon>Bacillota</taxon>
        <taxon>Clostridia</taxon>
        <taxon>Eubacteriales</taxon>
        <taxon>Syntrophomonadaceae</taxon>
        <taxon>Syntrophomonas</taxon>
    </lineage>
</organism>
<name>Q0AY54_SYNWW</name>
<gene>
    <name evidence="2" type="ordered locus">Swol_1036</name>
</gene>
<dbReference type="KEGG" id="swo:Swol_1036"/>
<keyword evidence="1" id="KW-0051">Antiviral defense</keyword>
<dbReference type="InterPro" id="IPR006116">
    <property type="entry name" value="NT_2-5OAS_ClassI-CCAase"/>
</dbReference>
<evidence type="ECO:0000313" key="3">
    <source>
        <dbReference type="Proteomes" id="UP000001968"/>
    </source>
</evidence>
<dbReference type="InterPro" id="IPR043519">
    <property type="entry name" value="NT_sf"/>
</dbReference>
<dbReference type="OrthoDB" id="7572058at2"/>
<accession>Q0AY54</accession>
<dbReference type="GO" id="GO:0051607">
    <property type="term" value="P:defense response to virus"/>
    <property type="evidence" value="ECO:0007669"/>
    <property type="project" value="UniProtKB-KW"/>
</dbReference>
<dbReference type="EMBL" id="CP000448">
    <property type="protein sequence ID" value="ABI68350.1"/>
    <property type="molecule type" value="Genomic_DNA"/>
</dbReference>
<dbReference type="CDD" id="cd05400">
    <property type="entry name" value="NT_2-5OAS_ClassI-CCAase"/>
    <property type="match status" value="1"/>
</dbReference>
<sequence>MQPKGPSLGDRFRAFLSNLNIDNQSFIVSQVKEITKDFNQKYWRIKSDIKNVHFIGSYGRGTAIKGVKNINLLAVLPRDLYEKYEKLKDNSQSVLLHEMKDFLIKAYPEAHINEEGHLLIPFPDLIFEFIPSFITPKKNYIYPDIHEGGSWVAFNPIREIQVLDELNYKYNGKVKHLAKMMRAWKATHEAPISGMLLDTLALNFMEEWEGNDKSFAYYGLMTQDFLEYLASRRKDQLHWYAKGSNRVLPSTDDFGEQANIAYKIVSRAFIFEEEDNWIEANKCWREVFGPDFPT</sequence>
<dbReference type="SUPFAM" id="SSF81301">
    <property type="entry name" value="Nucleotidyltransferase"/>
    <property type="match status" value="1"/>
</dbReference>
<dbReference type="GO" id="GO:0016779">
    <property type="term" value="F:nucleotidyltransferase activity"/>
    <property type="evidence" value="ECO:0007669"/>
    <property type="project" value="InterPro"/>
</dbReference>